<sequence>MLALCAFIILPPSHPSPANDRVKLTPQRLGLSWSVPAEAIRQQTLSLSMRLTDPPSCHLFAVRPNEAHM</sequence>
<reference evidence="1" key="1">
    <citation type="submission" date="2018-11" db="EMBL/GenBank/DDBJ databases">
        <authorList>
            <consortium name="Pathogen Informatics"/>
        </authorList>
    </citation>
    <scope>NUCLEOTIDE SEQUENCE</scope>
</reference>
<dbReference type="EMBL" id="CAAALY010291357">
    <property type="protein sequence ID" value="VEL44180.1"/>
    <property type="molecule type" value="Genomic_DNA"/>
</dbReference>
<dbReference type="AlphaFoldDB" id="A0A3S5B2S8"/>
<protein>
    <submittedName>
        <fullName evidence="1">Uncharacterized protein</fullName>
    </submittedName>
</protein>
<evidence type="ECO:0000313" key="1">
    <source>
        <dbReference type="EMBL" id="VEL44180.1"/>
    </source>
</evidence>
<evidence type="ECO:0000313" key="2">
    <source>
        <dbReference type="Proteomes" id="UP000784294"/>
    </source>
</evidence>
<keyword evidence="2" id="KW-1185">Reference proteome</keyword>
<organism evidence="1 2">
    <name type="scientific">Protopolystoma xenopodis</name>
    <dbReference type="NCBI Taxonomy" id="117903"/>
    <lineage>
        <taxon>Eukaryota</taxon>
        <taxon>Metazoa</taxon>
        <taxon>Spiralia</taxon>
        <taxon>Lophotrochozoa</taxon>
        <taxon>Platyhelminthes</taxon>
        <taxon>Monogenea</taxon>
        <taxon>Polyopisthocotylea</taxon>
        <taxon>Polystomatidea</taxon>
        <taxon>Polystomatidae</taxon>
        <taxon>Protopolystoma</taxon>
    </lineage>
</organism>
<dbReference type="Proteomes" id="UP000784294">
    <property type="component" value="Unassembled WGS sequence"/>
</dbReference>
<comment type="caution">
    <text evidence="1">The sequence shown here is derived from an EMBL/GenBank/DDBJ whole genome shotgun (WGS) entry which is preliminary data.</text>
</comment>
<gene>
    <name evidence="1" type="ORF">PXEA_LOCUS37620</name>
</gene>
<proteinExistence type="predicted"/>
<name>A0A3S5B2S8_9PLAT</name>
<accession>A0A3S5B2S8</accession>